<accession>A0A2J6SXJ9</accession>
<name>A0A2J6SXJ9_9HELO</name>
<gene>
    <name evidence="4" type="ORF">K444DRAFT_695777</name>
</gene>
<dbReference type="Gene3D" id="3.40.50.80">
    <property type="entry name" value="Nucleotide-binding domain of ferredoxin-NADP reductase (FNR) module"/>
    <property type="match status" value="1"/>
</dbReference>
<dbReference type="Proteomes" id="UP000235371">
    <property type="component" value="Unassembled WGS sequence"/>
</dbReference>
<protein>
    <recommendedName>
        <fullName evidence="3">Oxidoreductase FAD/NAD(P)-binding domain-containing protein</fullName>
    </recommendedName>
</protein>
<dbReference type="InterPro" id="IPR052128">
    <property type="entry name" value="Oxidoreductase_NAD-binding"/>
</dbReference>
<dbReference type="Pfam" id="PF00175">
    <property type="entry name" value="NAD_binding_1"/>
    <property type="match status" value="1"/>
</dbReference>
<evidence type="ECO:0000256" key="1">
    <source>
        <dbReference type="ARBA" id="ARBA00023002"/>
    </source>
</evidence>
<sequence length="284" mass="31227">MLHAVTLARATDVNESIRILRLDFNAAEIGANFLPGQWLNLHLDGLEVLRGYGIISVPGAALAAQDLAPGSKPHVEVIIQNAPQIQQPRAEVSLLVGTQLNISFGGSFVWPPNNVHTTPITRVVFLAGGVGVSPLVSILSHIFGTNTVPQEVHFLYASRVKGYYNISHVLGLERLISISKAHEGKFHLYLFFGGYASRGLMEAAVPRQSFEPRVMMGADVLDIFRNFKFKHTTVCYVAGPPNMTSHFVKLLQQKVGMDASRVLYEEYEGEVSQGFTCQNSHLFI</sequence>
<dbReference type="EMBL" id="KZ613855">
    <property type="protein sequence ID" value="PMD55508.1"/>
    <property type="molecule type" value="Genomic_DNA"/>
</dbReference>
<dbReference type="InParanoid" id="A0A2J6SXJ9"/>
<dbReference type="PANTHER" id="PTHR46505">
    <property type="entry name" value="OXIDOREDUCTASE NAD-BINDING DOMAIN-CONTAINING PROTEIN 1"/>
    <property type="match status" value="1"/>
</dbReference>
<keyword evidence="1" id="KW-0560">Oxidoreductase</keyword>
<dbReference type="InterPro" id="IPR001433">
    <property type="entry name" value="OxRdtase_FAD/NAD-bd"/>
</dbReference>
<evidence type="ECO:0000313" key="5">
    <source>
        <dbReference type="Proteomes" id="UP000235371"/>
    </source>
</evidence>
<evidence type="ECO:0000256" key="2">
    <source>
        <dbReference type="ARBA" id="ARBA00023027"/>
    </source>
</evidence>
<proteinExistence type="predicted"/>
<dbReference type="CDD" id="cd00322">
    <property type="entry name" value="FNR_like"/>
    <property type="match status" value="1"/>
</dbReference>
<evidence type="ECO:0000313" key="4">
    <source>
        <dbReference type="EMBL" id="PMD55508.1"/>
    </source>
</evidence>
<keyword evidence="2" id="KW-0520">NAD</keyword>
<dbReference type="AlphaFoldDB" id="A0A2J6SXJ9"/>
<dbReference type="InterPro" id="IPR017938">
    <property type="entry name" value="Riboflavin_synthase-like_b-brl"/>
</dbReference>
<keyword evidence="5" id="KW-1185">Reference proteome</keyword>
<dbReference type="PANTHER" id="PTHR46505:SF1">
    <property type="entry name" value="OXIDOREDUCTASE NAD-BINDING DOMAIN-CONTAINING PROTEIN 1"/>
    <property type="match status" value="1"/>
</dbReference>
<dbReference type="GO" id="GO:0016491">
    <property type="term" value="F:oxidoreductase activity"/>
    <property type="evidence" value="ECO:0007669"/>
    <property type="project" value="UniProtKB-KW"/>
</dbReference>
<dbReference type="OrthoDB" id="436496at2759"/>
<dbReference type="GO" id="GO:0005739">
    <property type="term" value="C:mitochondrion"/>
    <property type="evidence" value="ECO:0007669"/>
    <property type="project" value="TreeGrafter"/>
</dbReference>
<evidence type="ECO:0000259" key="3">
    <source>
        <dbReference type="Pfam" id="PF00175"/>
    </source>
</evidence>
<feature type="domain" description="Oxidoreductase FAD/NAD(P)-binding" evidence="3">
    <location>
        <begin position="125"/>
        <end position="246"/>
    </location>
</feature>
<reference evidence="4 5" key="1">
    <citation type="submission" date="2016-04" db="EMBL/GenBank/DDBJ databases">
        <title>A degradative enzymes factory behind the ericoid mycorrhizal symbiosis.</title>
        <authorList>
            <consortium name="DOE Joint Genome Institute"/>
            <person name="Martino E."/>
            <person name="Morin E."/>
            <person name="Grelet G."/>
            <person name="Kuo A."/>
            <person name="Kohler A."/>
            <person name="Daghino S."/>
            <person name="Barry K."/>
            <person name="Choi C."/>
            <person name="Cichocki N."/>
            <person name="Clum A."/>
            <person name="Copeland A."/>
            <person name="Hainaut M."/>
            <person name="Haridas S."/>
            <person name="Labutti K."/>
            <person name="Lindquist E."/>
            <person name="Lipzen A."/>
            <person name="Khouja H.-R."/>
            <person name="Murat C."/>
            <person name="Ohm R."/>
            <person name="Olson A."/>
            <person name="Spatafora J."/>
            <person name="Veneault-Fourrey C."/>
            <person name="Henrissat B."/>
            <person name="Grigoriev I."/>
            <person name="Martin F."/>
            <person name="Perotto S."/>
        </authorList>
    </citation>
    <scope>NUCLEOTIDE SEQUENCE [LARGE SCALE GENOMIC DNA]</scope>
    <source>
        <strain evidence="4 5">E</strain>
    </source>
</reference>
<dbReference type="SUPFAM" id="SSF52343">
    <property type="entry name" value="Ferredoxin reductase-like, C-terminal NADP-linked domain"/>
    <property type="match status" value="1"/>
</dbReference>
<dbReference type="InterPro" id="IPR039261">
    <property type="entry name" value="FNR_nucleotide-bd"/>
</dbReference>
<dbReference type="STRING" id="1095630.A0A2J6SXJ9"/>
<dbReference type="SUPFAM" id="SSF63380">
    <property type="entry name" value="Riboflavin synthase domain-like"/>
    <property type="match status" value="1"/>
</dbReference>
<dbReference type="GeneID" id="36595966"/>
<dbReference type="Gene3D" id="2.40.30.10">
    <property type="entry name" value="Translation factors"/>
    <property type="match status" value="1"/>
</dbReference>
<organism evidence="4 5">
    <name type="scientific">Hyaloscypha bicolor E</name>
    <dbReference type="NCBI Taxonomy" id="1095630"/>
    <lineage>
        <taxon>Eukaryota</taxon>
        <taxon>Fungi</taxon>
        <taxon>Dikarya</taxon>
        <taxon>Ascomycota</taxon>
        <taxon>Pezizomycotina</taxon>
        <taxon>Leotiomycetes</taxon>
        <taxon>Helotiales</taxon>
        <taxon>Hyaloscyphaceae</taxon>
        <taxon>Hyaloscypha</taxon>
        <taxon>Hyaloscypha bicolor</taxon>
    </lineage>
</organism>
<dbReference type="RefSeq" id="XP_024732412.1">
    <property type="nucleotide sequence ID" value="XM_024887890.1"/>
</dbReference>